<dbReference type="Pfam" id="PF13522">
    <property type="entry name" value="GATase_6"/>
    <property type="match status" value="1"/>
</dbReference>
<dbReference type="eggNOG" id="KOG1268">
    <property type="taxonomic scope" value="Eukaryota"/>
</dbReference>
<proteinExistence type="predicted"/>
<dbReference type="InterPro" id="IPR052373">
    <property type="entry name" value="Gamma-glu_amide_hydrolase"/>
</dbReference>
<sequence>MCRWFAFVSHNPVLLEDVLIDPKHAITKQVHDHYLPGLLHNNPDETVEQKAAAEKDLALRNLMFNIDGFGVAWYTHTRAQFEPDFTQGPRPAMYKTVAPALTDPTFTYICGNTASSCILAHIRAASAPPVVQTNNHPFIFGRHSFMHNGSVSNFRSIRQELSRRISRENLGLIQGNSDTEHVAALYFTHLGDTAATHPIEHMRDALARTIKDVQDAQAAVLTPDELKTSANSLNLCTTDGEQMIAVRWRNSETEQPPSLYASTTAGVVLNRKHPGASNEGPDSPQELLAKLGSARELAQERNAHGLHLIVASEPTTFDARDWKLLDKNDCIMVDKNMRLTVDALRLPA</sequence>
<dbReference type="InParanoid" id="W4JUZ3"/>
<dbReference type="HOGENOM" id="CLU_042555_1_1_1"/>
<feature type="domain" description="Glutamine amidotransferase type-2" evidence="1">
    <location>
        <begin position="2"/>
        <end position="348"/>
    </location>
</feature>
<dbReference type="STRING" id="747525.W4JUZ3"/>
<dbReference type="GO" id="GO:0061672">
    <property type="term" value="C:glutathione hydrolase complex"/>
    <property type="evidence" value="ECO:0007669"/>
    <property type="project" value="TreeGrafter"/>
</dbReference>
<protein>
    <recommendedName>
        <fullName evidence="1">Glutamine amidotransferase type-2 domain-containing protein</fullName>
    </recommendedName>
</protein>
<dbReference type="EMBL" id="KI925463">
    <property type="protein sequence ID" value="ETW77279.1"/>
    <property type="molecule type" value="Genomic_DNA"/>
</dbReference>
<dbReference type="GeneID" id="20675389"/>
<dbReference type="Proteomes" id="UP000030671">
    <property type="component" value="Unassembled WGS sequence"/>
</dbReference>
<gene>
    <name evidence="2" type="ORF">HETIRDRAFT_441740</name>
</gene>
<organism evidence="2 3">
    <name type="scientific">Heterobasidion irregulare (strain TC 32-1)</name>
    <dbReference type="NCBI Taxonomy" id="747525"/>
    <lineage>
        <taxon>Eukaryota</taxon>
        <taxon>Fungi</taxon>
        <taxon>Dikarya</taxon>
        <taxon>Basidiomycota</taxon>
        <taxon>Agaricomycotina</taxon>
        <taxon>Agaricomycetes</taxon>
        <taxon>Russulales</taxon>
        <taxon>Bondarzewiaceae</taxon>
        <taxon>Heterobasidion</taxon>
        <taxon>Heterobasidion annosum species complex</taxon>
    </lineage>
</organism>
<evidence type="ECO:0000259" key="1">
    <source>
        <dbReference type="PROSITE" id="PS51278"/>
    </source>
</evidence>
<dbReference type="InterPro" id="IPR029055">
    <property type="entry name" value="Ntn_hydrolases_N"/>
</dbReference>
<dbReference type="CDD" id="cd01908">
    <property type="entry name" value="YafJ"/>
    <property type="match status" value="1"/>
</dbReference>
<name>W4JUZ3_HETIT</name>
<reference evidence="2 3" key="1">
    <citation type="journal article" date="2012" name="New Phytol.">
        <title>Insight into trade-off between wood decay and parasitism from the genome of a fungal forest pathogen.</title>
        <authorList>
            <person name="Olson A."/>
            <person name="Aerts A."/>
            <person name="Asiegbu F."/>
            <person name="Belbahri L."/>
            <person name="Bouzid O."/>
            <person name="Broberg A."/>
            <person name="Canback B."/>
            <person name="Coutinho P.M."/>
            <person name="Cullen D."/>
            <person name="Dalman K."/>
            <person name="Deflorio G."/>
            <person name="van Diepen L.T."/>
            <person name="Dunand C."/>
            <person name="Duplessis S."/>
            <person name="Durling M."/>
            <person name="Gonthier P."/>
            <person name="Grimwood J."/>
            <person name="Fossdal C.G."/>
            <person name="Hansson D."/>
            <person name="Henrissat B."/>
            <person name="Hietala A."/>
            <person name="Himmelstrand K."/>
            <person name="Hoffmeister D."/>
            <person name="Hogberg N."/>
            <person name="James T.Y."/>
            <person name="Karlsson M."/>
            <person name="Kohler A."/>
            <person name="Kues U."/>
            <person name="Lee Y.H."/>
            <person name="Lin Y.C."/>
            <person name="Lind M."/>
            <person name="Lindquist E."/>
            <person name="Lombard V."/>
            <person name="Lucas S."/>
            <person name="Lunden K."/>
            <person name="Morin E."/>
            <person name="Murat C."/>
            <person name="Park J."/>
            <person name="Raffaello T."/>
            <person name="Rouze P."/>
            <person name="Salamov A."/>
            <person name="Schmutz J."/>
            <person name="Solheim H."/>
            <person name="Stahlberg J."/>
            <person name="Velez H."/>
            <person name="de Vries R.P."/>
            <person name="Wiebenga A."/>
            <person name="Woodward S."/>
            <person name="Yakovlev I."/>
            <person name="Garbelotto M."/>
            <person name="Martin F."/>
            <person name="Grigoriev I.V."/>
            <person name="Stenlid J."/>
        </authorList>
    </citation>
    <scope>NUCLEOTIDE SEQUENCE [LARGE SCALE GENOMIC DNA]</scope>
    <source>
        <strain evidence="2 3">TC 32-1</strain>
    </source>
</reference>
<dbReference type="RefSeq" id="XP_009550806.1">
    <property type="nucleotide sequence ID" value="XM_009552511.1"/>
</dbReference>
<dbReference type="GO" id="GO:0008242">
    <property type="term" value="F:omega peptidase activity"/>
    <property type="evidence" value="ECO:0007669"/>
    <property type="project" value="TreeGrafter"/>
</dbReference>
<dbReference type="InterPro" id="IPR017932">
    <property type="entry name" value="GATase_2_dom"/>
</dbReference>
<dbReference type="GO" id="GO:0006751">
    <property type="term" value="P:glutathione catabolic process"/>
    <property type="evidence" value="ECO:0007669"/>
    <property type="project" value="TreeGrafter"/>
</dbReference>
<keyword evidence="3" id="KW-1185">Reference proteome</keyword>
<dbReference type="PROSITE" id="PS51278">
    <property type="entry name" value="GATASE_TYPE_2"/>
    <property type="match status" value="1"/>
</dbReference>
<dbReference type="AlphaFoldDB" id="W4JUZ3"/>
<evidence type="ECO:0000313" key="3">
    <source>
        <dbReference type="Proteomes" id="UP000030671"/>
    </source>
</evidence>
<dbReference type="OrthoDB" id="444432at2759"/>
<dbReference type="PANTHER" id="PTHR43187:SF1">
    <property type="entry name" value="GLUTAMINE AMIDOTRANSFERASE DUG3-RELATED"/>
    <property type="match status" value="1"/>
</dbReference>
<dbReference type="Gene3D" id="3.60.20.10">
    <property type="entry name" value="Glutamine Phosphoribosylpyrophosphate, subunit 1, domain 1"/>
    <property type="match status" value="1"/>
</dbReference>
<dbReference type="PANTHER" id="PTHR43187">
    <property type="entry name" value="GLUTAMINE AMIDOTRANSFERASE DUG3-RELATED"/>
    <property type="match status" value="1"/>
</dbReference>
<dbReference type="SUPFAM" id="SSF56235">
    <property type="entry name" value="N-terminal nucleophile aminohydrolases (Ntn hydrolases)"/>
    <property type="match status" value="1"/>
</dbReference>
<dbReference type="KEGG" id="hir:HETIRDRAFT_441740"/>
<evidence type="ECO:0000313" key="2">
    <source>
        <dbReference type="EMBL" id="ETW77279.1"/>
    </source>
</evidence>
<dbReference type="GO" id="GO:0005737">
    <property type="term" value="C:cytoplasm"/>
    <property type="evidence" value="ECO:0007669"/>
    <property type="project" value="TreeGrafter"/>
</dbReference>
<accession>W4JUZ3</accession>